<accession>A0A366K5W1</accession>
<sequence length="46" mass="5300">MSRKNNTPSDQVDQKELLDDKVKDARKNNFEEDHVRRVTSNGAQGQ</sequence>
<name>A0A366K5W1_CYTFI</name>
<comment type="caution">
    <text evidence="2">The sequence shown here is derived from an EMBL/GenBank/DDBJ whole genome shotgun (WGS) entry which is preliminary data.</text>
</comment>
<dbReference type="AlphaFoldDB" id="A0A366K5W1"/>
<dbReference type="EMBL" id="QNSF01000001">
    <property type="protein sequence ID" value="RBP96677.1"/>
    <property type="molecule type" value="Genomic_DNA"/>
</dbReference>
<protein>
    <submittedName>
        <fullName evidence="2">Uncharacterized protein</fullName>
    </submittedName>
</protein>
<evidence type="ECO:0000256" key="1">
    <source>
        <dbReference type="SAM" id="MobiDB-lite"/>
    </source>
</evidence>
<organism evidence="2 3">
    <name type="scientific">Cytobacillus firmus</name>
    <name type="common">Bacillus firmus</name>
    <dbReference type="NCBI Taxonomy" id="1399"/>
    <lineage>
        <taxon>Bacteria</taxon>
        <taxon>Bacillati</taxon>
        <taxon>Bacillota</taxon>
        <taxon>Bacilli</taxon>
        <taxon>Bacillales</taxon>
        <taxon>Bacillaceae</taxon>
        <taxon>Cytobacillus</taxon>
    </lineage>
</organism>
<reference evidence="2 3" key="1">
    <citation type="submission" date="2018-06" db="EMBL/GenBank/DDBJ databases">
        <title>Freshwater and sediment microbial communities from various areas in North America, analyzing microbe dynamics in response to fracking.</title>
        <authorList>
            <person name="Lamendella R."/>
        </authorList>
    </citation>
    <scope>NUCLEOTIDE SEQUENCE [LARGE SCALE GENOMIC DNA]</scope>
    <source>
        <strain evidence="2 3">14_TX</strain>
    </source>
</reference>
<feature type="compositionally biased region" description="Polar residues" evidence="1">
    <location>
        <begin position="1"/>
        <end position="11"/>
    </location>
</feature>
<dbReference type="RefSeq" id="WP_166672419.1">
    <property type="nucleotide sequence ID" value="NZ_QNSF01000001.1"/>
</dbReference>
<feature type="compositionally biased region" description="Basic and acidic residues" evidence="1">
    <location>
        <begin position="12"/>
        <end position="36"/>
    </location>
</feature>
<dbReference type="Proteomes" id="UP000252731">
    <property type="component" value="Unassembled WGS sequence"/>
</dbReference>
<proteinExistence type="predicted"/>
<gene>
    <name evidence="2" type="ORF">DFO70_101493</name>
</gene>
<feature type="region of interest" description="Disordered" evidence="1">
    <location>
        <begin position="1"/>
        <end position="46"/>
    </location>
</feature>
<evidence type="ECO:0000313" key="2">
    <source>
        <dbReference type="EMBL" id="RBP96677.1"/>
    </source>
</evidence>
<evidence type="ECO:0000313" key="3">
    <source>
        <dbReference type="Proteomes" id="UP000252731"/>
    </source>
</evidence>
<keyword evidence="3" id="KW-1185">Reference proteome</keyword>